<feature type="domain" description="PRC-barrel" evidence="2">
    <location>
        <begin position="80"/>
        <end position="144"/>
    </location>
</feature>
<evidence type="ECO:0000256" key="1">
    <source>
        <dbReference type="SAM" id="MobiDB-lite"/>
    </source>
</evidence>
<dbReference type="PANTHER" id="PTHR36505">
    <property type="entry name" value="BLR1072 PROTEIN"/>
    <property type="match status" value="1"/>
</dbReference>
<dbReference type="STRING" id="106634.TVD_07590"/>
<dbReference type="KEGG" id="tvr:TVD_07590"/>
<feature type="compositionally biased region" description="Basic and acidic residues" evidence="1">
    <location>
        <begin position="31"/>
        <end position="69"/>
    </location>
</feature>
<dbReference type="Gene3D" id="2.30.30.240">
    <property type="entry name" value="PRC-barrel domain"/>
    <property type="match status" value="1"/>
</dbReference>
<protein>
    <recommendedName>
        <fullName evidence="2">PRC-barrel domain-containing protein</fullName>
    </recommendedName>
</protein>
<evidence type="ECO:0000313" key="3">
    <source>
        <dbReference type="EMBL" id="AKJ95233.1"/>
    </source>
</evidence>
<dbReference type="OrthoDB" id="6366681at2"/>
<keyword evidence="4" id="KW-1185">Reference proteome</keyword>
<evidence type="ECO:0000313" key="4">
    <source>
        <dbReference type="Proteomes" id="UP000064201"/>
    </source>
</evidence>
<dbReference type="PANTHER" id="PTHR36505:SF1">
    <property type="entry name" value="BLR1072 PROTEIN"/>
    <property type="match status" value="1"/>
</dbReference>
<name>A0A0G3G205_9GAMM</name>
<organism evidence="3 4">
    <name type="scientific">Thioalkalivibrio versutus</name>
    <dbReference type="NCBI Taxonomy" id="106634"/>
    <lineage>
        <taxon>Bacteria</taxon>
        <taxon>Pseudomonadati</taxon>
        <taxon>Pseudomonadota</taxon>
        <taxon>Gammaproteobacteria</taxon>
        <taxon>Chromatiales</taxon>
        <taxon>Ectothiorhodospiraceae</taxon>
        <taxon>Thioalkalivibrio</taxon>
    </lineage>
</organism>
<sequence length="166" mass="18252">MKTLASLKLAAATVPIFVFGLGGVMTGAMAGEHEKDSDDHEMMEERGAEGHDRDAMEQSRAGARDDAPHIQRMPDQGLHVSDLMDQKIHSRESHDEIGEVHDLVVDRDGRIVAVVIGTGSGVLGLGGKDVAIAWDRIERTSEDGEVKLYIDMNEDTLQEMPEYERE</sequence>
<accession>A0A0G3G205</accession>
<dbReference type="PATRIC" id="fig|106634.4.peg.1547"/>
<reference evidence="3 4" key="1">
    <citation type="submission" date="2015-04" db="EMBL/GenBank/DDBJ databases">
        <title>Complete Sequence for the Genome of the Thioalkalivibrio versutus D301.</title>
        <authorList>
            <person name="Mu T."/>
            <person name="Zhou J."/>
            <person name="Xu X."/>
        </authorList>
    </citation>
    <scope>NUCLEOTIDE SEQUENCE [LARGE SCALE GENOMIC DNA]</scope>
    <source>
        <strain evidence="3 4">D301</strain>
    </source>
</reference>
<dbReference type="SUPFAM" id="SSF50346">
    <property type="entry name" value="PRC-barrel domain"/>
    <property type="match status" value="1"/>
</dbReference>
<dbReference type="RefSeq" id="WP_047251251.1">
    <property type="nucleotide sequence ID" value="NZ_CP011367.1"/>
</dbReference>
<evidence type="ECO:0000259" key="2">
    <source>
        <dbReference type="Pfam" id="PF05239"/>
    </source>
</evidence>
<dbReference type="InterPro" id="IPR011033">
    <property type="entry name" value="PRC_barrel-like_sf"/>
</dbReference>
<feature type="region of interest" description="Disordered" evidence="1">
    <location>
        <begin position="31"/>
        <end position="78"/>
    </location>
</feature>
<proteinExistence type="predicted"/>
<dbReference type="AlphaFoldDB" id="A0A0G3G205"/>
<dbReference type="Pfam" id="PF05239">
    <property type="entry name" value="PRC"/>
    <property type="match status" value="1"/>
</dbReference>
<dbReference type="EMBL" id="CP011367">
    <property type="protein sequence ID" value="AKJ95233.1"/>
    <property type="molecule type" value="Genomic_DNA"/>
</dbReference>
<gene>
    <name evidence="3" type="ORF">TVD_07590</name>
</gene>
<dbReference type="Proteomes" id="UP000064201">
    <property type="component" value="Chromosome"/>
</dbReference>
<dbReference type="InterPro" id="IPR027275">
    <property type="entry name" value="PRC-brl_dom"/>
</dbReference>